<dbReference type="HOGENOM" id="CLU_2235174_0_0_9"/>
<keyword evidence="3" id="KW-1185">Reference proteome</keyword>
<reference evidence="2" key="1">
    <citation type="submission" date="2009-12" db="EMBL/GenBank/DDBJ databases">
        <authorList>
            <person name="Weinstock G."/>
            <person name="Sodergren E."/>
            <person name="Clifton S."/>
            <person name="Fulton L."/>
            <person name="Fulton B."/>
            <person name="Courtney L."/>
            <person name="Fronick C."/>
            <person name="Harrison M."/>
            <person name="Strong C."/>
            <person name="Farmer C."/>
            <person name="Delahaunty K."/>
            <person name="Markovic C."/>
            <person name="Hall O."/>
            <person name="Minx P."/>
            <person name="Tomlinson C."/>
            <person name="Mitreva M."/>
            <person name="Nelson J."/>
            <person name="Hou S."/>
            <person name="Wollam A."/>
            <person name="Pepin K.H."/>
            <person name="Johnson M."/>
            <person name="Bhonagiri V."/>
            <person name="Nash W.E."/>
            <person name="Warren W."/>
            <person name="Chinwalla A."/>
            <person name="Mardis E.R."/>
            <person name="Wilson R.K."/>
        </authorList>
    </citation>
    <scope>NUCLEOTIDE SEQUENCE [LARGE SCALE GENOMIC DNA]</scope>
    <source>
        <strain evidence="2">DSM 15176</strain>
    </source>
</reference>
<accession>D1PQG7</accession>
<dbReference type="AlphaFoldDB" id="D1PQG7"/>
<name>D1PQG7_9FIRM</name>
<gene>
    <name evidence="2" type="ORF">SUBVAR_06636</name>
</gene>
<feature type="compositionally biased region" description="Basic and acidic residues" evidence="1">
    <location>
        <begin position="35"/>
        <end position="44"/>
    </location>
</feature>
<evidence type="ECO:0000313" key="3">
    <source>
        <dbReference type="Proteomes" id="UP000003438"/>
    </source>
</evidence>
<proteinExistence type="predicted"/>
<sequence length="105" mass="11268">MIYHGGASSPTRPARGCGASSSGLRVLKPRPPSRAGHDREREISHRTPAHPVLVCLFPVCKGGPEPHKNIPQGITLRDIFCESFFGSFFAKKEQTGIKAPCSATA</sequence>
<dbReference type="EMBL" id="ACBY02000042">
    <property type="protein sequence ID" value="EFB75057.1"/>
    <property type="molecule type" value="Genomic_DNA"/>
</dbReference>
<organism evidence="2 3">
    <name type="scientific">Subdoligranulum variabile DSM 15176</name>
    <dbReference type="NCBI Taxonomy" id="411471"/>
    <lineage>
        <taxon>Bacteria</taxon>
        <taxon>Bacillati</taxon>
        <taxon>Bacillota</taxon>
        <taxon>Clostridia</taxon>
        <taxon>Eubacteriales</taxon>
        <taxon>Oscillospiraceae</taxon>
        <taxon>Subdoligranulum</taxon>
    </lineage>
</organism>
<feature type="region of interest" description="Disordered" evidence="1">
    <location>
        <begin position="1"/>
        <end position="44"/>
    </location>
</feature>
<comment type="caution">
    <text evidence="2">The sequence shown here is derived from an EMBL/GenBank/DDBJ whole genome shotgun (WGS) entry which is preliminary data.</text>
</comment>
<evidence type="ECO:0000256" key="1">
    <source>
        <dbReference type="SAM" id="MobiDB-lite"/>
    </source>
</evidence>
<protein>
    <submittedName>
        <fullName evidence="2">Uncharacterized protein</fullName>
    </submittedName>
</protein>
<dbReference type="Proteomes" id="UP000003438">
    <property type="component" value="Unassembled WGS sequence"/>
</dbReference>
<evidence type="ECO:0000313" key="2">
    <source>
        <dbReference type="EMBL" id="EFB75057.1"/>
    </source>
</evidence>